<comment type="caution">
    <text evidence="1">The sequence shown here is derived from an EMBL/GenBank/DDBJ whole genome shotgun (WGS) entry which is preliminary data.</text>
</comment>
<dbReference type="EMBL" id="JAGIZQ010000007">
    <property type="protein sequence ID" value="KAH6617366.1"/>
    <property type="molecule type" value="Genomic_DNA"/>
</dbReference>
<accession>A0ACB7NV57</accession>
<evidence type="ECO:0000313" key="1">
    <source>
        <dbReference type="EMBL" id="KAH6617366.1"/>
    </source>
</evidence>
<dbReference type="Proteomes" id="UP000724584">
    <property type="component" value="Unassembled WGS sequence"/>
</dbReference>
<protein>
    <submittedName>
        <fullName evidence="1">Uncharacterized protein</fullName>
    </submittedName>
</protein>
<reference evidence="1 2" key="1">
    <citation type="journal article" date="2021" name="Nat. Commun.">
        <title>Genetic determinants of endophytism in the Arabidopsis root mycobiome.</title>
        <authorList>
            <person name="Mesny F."/>
            <person name="Miyauchi S."/>
            <person name="Thiergart T."/>
            <person name="Pickel B."/>
            <person name="Atanasova L."/>
            <person name="Karlsson M."/>
            <person name="Huettel B."/>
            <person name="Barry K.W."/>
            <person name="Haridas S."/>
            <person name="Chen C."/>
            <person name="Bauer D."/>
            <person name="Andreopoulos W."/>
            <person name="Pangilinan J."/>
            <person name="LaButti K."/>
            <person name="Riley R."/>
            <person name="Lipzen A."/>
            <person name="Clum A."/>
            <person name="Drula E."/>
            <person name="Henrissat B."/>
            <person name="Kohler A."/>
            <person name="Grigoriev I.V."/>
            <person name="Martin F.M."/>
            <person name="Hacquard S."/>
        </authorList>
    </citation>
    <scope>NUCLEOTIDE SEQUENCE [LARGE SCALE GENOMIC DNA]</scope>
    <source>
        <strain evidence="1 2">MPI-SDFR-AT-0079</strain>
    </source>
</reference>
<name>A0ACB7NV57_9PEZI</name>
<keyword evidence="2" id="KW-1185">Reference proteome</keyword>
<proteinExistence type="predicted"/>
<sequence>MGYTLLLRVMSFAEFHTRVSADPIVAAFRDAGSGEQTPEVATAVMHTALAMGTEVGATGHAGAGGEWFRKVFEGVLSRVLGADLAEHLLSRDIEGIVWNDYPMVGWVLNGELREGPSRPCGARLNDMEEDEAEVVDVVLAALIAAAEAGEDLVTIYG</sequence>
<gene>
    <name evidence="1" type="ORF">F5144DRAFT_391357</name>
</gene>
<evidence type="ECO:0000313" key="2">
    <source>
        <dbReference type="Proteomes" id="UP000724584"/>
    </source>
</evidence>
<organism evidence="1 2">
    <name type="scientific">Chaetomium tenue</name>
    <dbReference type="NCBI Taxonomy" id="1854479"/>
    <lineage>
        <taxon>Eukaryota</taxon>
        <taxon>Fungi</taxon>
        <taxon>Dikarya</taxon>
        <taxon>Ascomycota</taxon>
        <taxon>Pezizomycotina</taxon>
        <taxon>Sordariomycetes</taxon>
        <taxon>Sordariomycetidae</taxon>
        <taxon>Sordariales</taxon>
        <taxon>Chaetomiaceae</taxon>
        <taxon>Chaetomium</taxon>
    </lineage>
</organism>